<keyword evidence="7 8" id="KW-0012">Acyltransferase</keyword>
<keyword evidence="4 8" id="KW-0812">Transmembrane</keyword>
<keyword evidence="3 8" id="KW-0808">Transferase</keyword>
<evidence type="ECO:0000313" key="10">
    <source>
        <dbReference type="EMBL" id="TDT17659.1"/>
    </source>
</evidence>
<feature type="transmembrane region" description="Helical" evidence="8">
    <location>
        <begin position="58"/>
        <end position="78"/>
    </location>
</feature>
<dbReference type="Gene3D" id="3.60.110.10">
    <property type="entry name" value="Carbon-nitrogen hydrolase"/>
    <property type="match status" value="1"/>
</dbReference>
<dbReference type="UniPathway" id="UPA00666"/>
<dbReference type="AlphaFoldDB" id="A0A4R7I3Y0"/>
<dbReference type="OrthoDB" id="9804277at2"/>
<reference evidence="10 11" key="1">
    <citation type="submission" date="2019-03" db="EMBL/GenBank/DDBJ databases">
        <title>Sequencing the genomes of 1000 actinobacteria strains.</title>
        <authorList>
            <person name="Klenk H.-P."/>
        </authorList>
    </citation>
    <scope>NUCLEOTIDE SEQUENCE [LARGE SCALE GENOMIC DNA]</scope>
    <source>
        <strain evidence="10 11">DSM 18936</strain>
    </source>
</reference>
<evidence type="ECO:0000256" key="4">
    <source>
        <dbReference type="ARBA" id="ARBA00022692"/>
    </source>
</evidence>
<dbReference type="EMBL" id="SOAU01000001">
    <property type="protein sequence ID" value="TDT17659.1"/>
    <property type="molecule type" value="Genomic_DNA"/>
</dbReference>
<proteinExistence type="inferred from homology"/>
<feature type="transmembrane region" description="Helical" evidence="8">
    <location>
        <begin position="124"/>
        <end position="142"/>
    </location>
</feature>
<keyword evidence="5 8" id="KW-1133">Transmembrane helix</keyword>
<organism evidence="10 11">
    <name type="scientific">Ilumatobacter fluminis</name>
    <dbReference type="NCBI Taxonomy" id="467091"/>
    <lineage>
        <taxon>Bacteria</taxon>
        <taxon>Bacillati</taxon>
        <taxon>Actinomycetota</taxon>
        <taxon>Acidimicrobiia</taxon>
        <taxon>Acidimicrobiales</taxon>
        <taxon>Ilumatobacteraceae</taxon>
        <taxon>Ilumatobacter</taxon>
    </lineage>
</organism>
<keyword evidence="11" id="KW-1185">Reference proteome</keyword>
<dbReference type="InterPro" id="IPR003010">
    <property type="entry name" value="C-N_Hydrolase"/>
</dbReference>
<dbReference type="InterPro" id="IPR004563">
    <property type="entry name" value="Apolipo_AcylTrfase"/>
</dbReference>
<dbReference type="PANTHER" id="PTHR38686">
    <property type="entry name" value="APOLIPOPROTEIN N-ACYLTRANSFERASE"/>
    <property type="match status" value="1"/>
</dbReference>
<feature type="transmembrane region" description="Helical" evidence="8">
    <location>
        <begin position="31"/>
        <end position="49"/>
    </location>
</feature>
<dbReference type="Pfam" id="PF00795">
    <property type="entry name" value="CN_hydrolase"/>
    <property type="match status" value="1"/>
</dbReference>
<sequence>MPDPAPGPPIWRQPVAAASGGLLVALSMPPWGFWPLAFVGTAVFGWSIAGESSRRRRALAGFAFGIGWMYLSMAWMWFLTVPGYLVACLWFSALHALAAAVAPAGRWSPVGRAAAHTLAEALRFVFPFGGVPLASLAISQAGGPLLGVARLGGSLLLTWFVFQVGFALPALIRIARNAAERRDEYVDPTGVFAAIVAAAFALVAVVAPAGADRDDPEPITVAAVQGGGEQGTRALDVPSRVVTERLVEATRAIEPSDDLDLVVWPENGIDVNDEAFLESDQYALVAAEAARLGVPLSVGVTIDSEYSEHPVDDSFVNAQVLVLPDGEVAGWYEKVHIVPFGEYVPFRGLLEALGAPLENVASDATEGQGPAVLPMPYEGTEIEIGVMISWEVFFGDRGRAADDGDFLVNPTNGASYTWTILQTQQVASSRLRAAETGRWVVQVAPTGFSAFVSPDGDVFDRTDVGERAVITRDIPLRTGTTWYSSTGDWPWRVLPLLVLIGAIALTNRDRRRARATDPPTR</sequence>
<gene>
    <name evidence="8" type="primary">lnt</name>
    <name evidence="10" type="ORF">BDK89_3270</name>
</gene>
<comment type="caution">
    <text evidence="10">The sequence shown here is derived from an EMBL/GenBank/DDBJ whole genome shotgun (WGS) entry which is preliminary data.</text>
</comment>
<keyword evidence="6 8" id="KW-0472">Membrane</keyword>
<evidence type="ECO:0000256" key="3">
    <source>
        <dbReference type="ARBA" id="ARBA00022679"/>
    </source>
</evidence>
<dbReference type="GO" id="GO:0042158">
    <property type="term" value="P:lipoprotein biosynthetic process"/>
    <property type="evidence" value="ECO:0007669"/>
    <property type="project" value="UniProtKB-UniRule"/>
</dbReference>
<name>A0A4R7I3Y0_9ACTN</name>
<evidence type="ECO:0000259" key="9">
    <source>
        <dbReference type="PROSITE" id="PS50263"/>
    </source>
</evidence>
<evidence type="ECO:0000313" key="11">
    <source>
        <dbReference type="Proteomes" id="UP000294558"/>
    </source>
</evidence>
<evidence type="ECO:0000256" key="1">
    <source>
        <dbReference type="ARBA" id="ARBA00004651"/>
    </source>
</evidence>
<evidence type="ECO:0000256" key="6">
    <source>
        <dbReference type="ARBA" id="ARBA00023136"/>
    </source>
</evidence>
<dbReference type="SUPFAM" id="SSF56317">
    <property type="entry name" value="Carbon-nitrogen hydrolase"/>
    <property type="match status" value="1"/>
</dbReference>
<evidence type="ECO:0000256" key="5">
    <source>
        <dbReference type="ARBA" id="ARBA00022989"/>
    </source>
</evidence>
<dbReference type="EC" id="2.3.1.269" evidence="8"/>
<keyword evidence="10" id="KW-0449">Lipoprotein</keyword>
<dbReference type="Proteomes" id="UP000294558">
    <property type="component" value="Unassembled WGS sequence"/>
</dbReference>
<evidence type="ECO:0000256" key="8">
    <source>
        <dbReference type="HAMAP-Rule" id="MF_01148"/>
    </source>
</evidence>
<dbReference type="GO" id="GO:0016410">
    <property type="term" value="F:N-acyltransferase activity"/>
    <property type="evidence" value="ECO:0007669"/>
    <property type="project" value="UniProtKB-UniRule"/>
</dbReference>
<evidence type="ECO:0000256" key="7">
    <source>
        <dbReference type="ARBA" id="ARBA00023315"/>
    </source>
</evidence>
<comment type="function">
    <text evidence="8">Catalyzes the phospholipid dependent N-acylation of the N-terminal cysteine of apolipoprotein, the last step in lipoprotein maturation.</text>
</comment>
<comment type="subcellular location">
    <subcellularLocation>
        <location evidence="1 8">Cell membrane</location>
        <topology evidence="1 8">Multi-pass membrane protein</topology>
    </subcellularLocation>
</comment>
<keyword evidence="2 8" id="KW-1003">Cell membrane</keyword>
<feature type="transmembrane region" description="Helical" evidence="8">
    <location>
        <begin position="148"/>
        <end position="171"/>
    </location>
</feature>
<feature type="domain" description="CN hydrolase" evidence="9">
    <location>
        <begin position="219"/>
        <end position="476"/>
    </location>
</feature>
<comment type="catalytic activity">
    <reaction evidence="8">
        <text>N-terminal S-1,2-diacyl-sn-glyceryl-L-cysteinyl-[lipoprotein] + a glycerophospholipid = N-acyl-S-1,2-diacyl-sn-glyceryl-L-cysteinyl-[lipoprotein] + a 2-acyl-sn-glycero-3-phospholipid + H(+)</text>
        <dbReference type="Rhea" id="RHEA:48228"/>
        <dbReference type="Rhea" id="RHEA-COMP:14681"/>
        <dbReference type="Rhea" id="RHEA-COMP:14684"/>
        <dbReference type="ChEBI" id="CHEBI:15378"/>
        <dbReference type="ChEBI" id="CHEBI:136912"/>
        <dbReference type="ChEBI" id="CHEBI:140656"/>
        <dbReference type="ChEBI" id="CHEBI:140657"/>
        <dbReference type="ChEBI" id="CHEBI:140660"/>
        <dbReference type="EC" id="2.3.1.269"/>
    </reaction>
</comment>
<accession>A0A4R7I3Y0</accession>
<feature type="transmembrane region" description="Helical" evidence="8">
    <location>
        <begin position="191"/>
        <end position="211"/>
    </location>
</feature>
<dbReference type="GO" id="GO:0005886">
    <property type="term" value="C:plasma membrane"/>
    <property type="evidence" value="ECO:0007669"/>
    <property type="project" value="UniProtKB-SubCell"/>
</dbReference>
<dbReference type="PROSITE" id="PS50263">
    <property type="entry name" value="CN_HYDROLASE"/>
    <property type="match status" value="1"/>
</dbReference>
<dbReference type="HAMAP" id="MF_01148">
    <property type="entry name" value="Lnt"/>
    <property type="match status" value="1"/>
</dbReference>
<dbReference type="Pfam" id="PF20154">
    <property type="entry name" value="LNT_N"/>
    <property type="match status" value="1"/>
</dbReference>
<comment type="similarity">
    <text evidence="8">Belongs to the CN hydrolase family. Apolipoprotein N-acyltransferase subfamily.</text>
</comment>
<protein>
    <recommendedName>
        <fullName evidence="8">Apolipoprotein N-acyltransferase</fullName>
        <shortName evidence="8">ALP N-acyltransferase</shortName>
        <ecNumber evidence="8">2.3.1.269</ecNumber>
    </recommendedName>
</protein>
<dbReference type="InterPro" id="IPR045378">
    <property type="entry name" value="LNT_N"/>
</dbReference>
<dbReference type="PANTHER" id="PTHR38686:SF1">
    <property type="entry name" value="APOLIPOPROTEIN N-ACYLTRANSFERASE"/>
    <property type="match status" value="1"/>
</dbReference>
<evidence type="ECO:0000256" key="2">
    <source>
        <dbReference type="ARBA" id="ARBA00022475"/>
    </source>
</evidence>
<feature type="transmembrane region" description="Helical" evidence="8">
    <location>
        <begin position="84"/>
        <end position="104"/>
    </location>
</feature>
<dbReference type="NCBIfam" id="TIGR00546">
    <property type="entry name" value="lnt"/>
    <property type="match status" value="1"/>
</dbReference>
<dbReference type="RefSeq" id="WP_133869934.1">
    <property type="nucleotide sequence ID" value="NZ_JAVJPS010000050.1"/>
</dbReference>
<dbReference type="CDD" id="cd07571">
    <property type="entry name" value="ALP_N-acyl_transferase"/>
    <property type="match status" value="1"/>
</dbReference>
<comment type="pathway">
    <text evidence="8">Protein modification; lipoprotein biosynthesis (N-acyl transfer).</text>
</comment>
<dbReference type="InterPro" id="IPR036526">
    <property type="entry name" value="C-N_Hydrolase_sf"/>
</dbReference>